<dbReference type="PANTHER" id="PTHR35041">
    <property type="entry name" value="MEDIATOR OF RNA POLYMERASE II TRANSCRIPTION SUBUNIT 1"/>
    <property type="match status" value="1"/>
</dbReference>
<proteinExistence type="predicted"/>
<feature type="transmembrane region" description="Helical" evidence="2">
    <location>
        <begin position="516"/>
        <end position="537"/>
    </location>
</feature>
<accession>A0ABR3G699</accession>
<evidence type="ECO:0000313" key="3">
    <source>
        <dbReference type="EMBL" id="KAL0631477.1"/>
    </source>
</evidence>
<dbReference type="Proteomes" id="UP001447188">
    <property type="component" value="Unassembled WGS sequence"/>
</dbReference>
<comment type="caution">
    <text evidence="3">The sequence shown here is derived from an EMBL/GenBank/DDBJ whole genome shotgun (WGS) entry which is preliminary data.</text>
</comment>
<protein>
    <submittedName>
        <fullName evidence="3">Uncharacterized protein</fullName>
    </submittedName>
</protein>
<dbReference type="EMBL" id="JBBBZM010000243">
    <property type="protein sequence ID" value="KAL0631477.1"/>
    <property type="molecule type" value="Genomic_DNA"/>
</dbReference>
<evidence type="ECO:0000313" key="4">
    <source>
        <dbReference type="Proteomes" id="UP001447188"/>
    </source>
</evidence>
<feature type="region of interest" description="Disordered" evidence="1">
    <location>
        <begin position="1"/>
        <end position="20"/>
    </location>
</feature>
<evidence type="ECO:0000256" key="1">
    <source>
        <dbReference type="SAM" id="MobiDB-lite"/>
    </source>
</evidence>
<evidence type="ECO:0000256" key="2">
    <source>
        <dbReference type="SAM" id="Phobius"/>
    </source>
</evidence>
<feature type="transmembrane region" description="Helical" evidence="2">
    <location>
        <begin position="180"/>
        <end position="202"/>
    </location>
</feature>
<keyword evidence="4" id="KW-1185">Reference proteome</keyword>
<organism evidence="3 4">
    <name type="scientific">Discina gigas</name>
    <dbReference type="NCBI Taxonomy" id="1032678"/>
    <lineage>
        <taxon>Eukaryota</taxon>
        <taxon>Fungi</taxon>
        <taxon>Dikarya</taxon>
        <taxon>Ascomycota</taxon>
        <taxon>Pezizomycotina</taxon>
        <taxon>Pezizomycetes</taxon>
        <taxon>Pezizales</taxon>
        <taxon>Discinaceae</taxon>
        <taxon>Discina</taxon>
    </lineage>
</organism>
<keyword evidence="2" id="KW-0812">Transmembrane</keyword>
<name>A0ABR3G699_9PEZI</name>
<feature type="transmembrane region" description="Helical" evidence="2">
    <location>
        <begin position="114"/>
        <end position="137"/>
    </location>
</feature>
<keyword evidence="2" id="KW-0472">Membrane</keyword>
<feature type="transmembrane region" description="Helical" evidence="2">
    <location>
        <begin position="75"/>
        <end position="93"/>
    </location>
</feature>
<dbReference type="PANTHER" id="PTHR35041:SF6">
    <property type="entry name" value="FORMYLMETHIONINE DEFORMYLASE-LIKE PROTEIN-RELATED"/>
    <property type="match status" value="1"/>
</dbReference>
<reference evidence="3 4" key="1">
    <citation type="submission" date="2024-02" db="EMBL/GenBank/DDBJ databases">
        <title>Discinaceae phylogenomics.</title>
        <authorList>
            <person name="Dirks A.C."/>
            <person name="James T.Y."/>
        </authorList>
    </citation>
    <scope>NUCLEOTIDE SEQUENCE [LARGE SCALE GENOMIC DNA]</scope>
    <source>
        <strain evidence="3 4">ACD0624</strain>
    </source>
</reference>
<gene>
    <name evidence="3" type="ORF">Q9L58_009655</name>
</gene>
<keyword evidence="2" id="KW-1133">Transmembrane helix</keyword>
<sequence length="625" mass="68866">MSDTHSQPFYPTPPPQEQIWNQFHPPTPAWNQLPPPHIDRQPDLLQQTHPRRPVPPIIATVSATVPQVRWGIHPYTPVTIVLLFIVGAGSALAHHFYYRTLHDTAAGGANRQQWVIQIGTGLAFLSHSALASVIGISRTQWVWVTLRKRFISVAGIDALFGVTLDPTYFKNLDMIRRAKLATLMAVLIWIFPITAILTPGTISVRNVAHVRNVPCNVRTLLFQFDHDSTAQKLCCLDKSIEYASLGVYVDVDGMTGRQAFVERVLMLALYSGHVQIPTNVGQYDPHLSLQASQRPETTLSQHCGKNCSYGITFLGPGIQCTENTSWGSSDVPWNSALDFLNQVFFRAGIRNGVLWVGHFMDGEEPTVLYCRRTVSRYVVKHHVLNYQFQEPVIETAEVLYTIPDEEPVYPDTTYLPNDTVLQMISSVISGNLSNVSKFRASDIALTPLAIILTEQPSNLGHSIEELAQVMVVSLLSIDTRGNNATHLLLDDAALETTYCTTTEYVNVYHYQTLRLLYVYSSSAGTALFMSLVGFVALARNGVSSSMTVSTILRTTRNQTLDRVLGGTCLGADPIPTELGELRLKFGEVRTGGGTVPDAVATGGIGHVALGIEGEVFPIRNGARYA</sequence>